<dbReference type="InterPro" id="IPR021508">
    <property type="entry name" value="Gp17-like"/>
</dbReference>
<evidence type="ECO:0000313" key="2">
    <source>
        <dbReference type="Proteomes" id="UP001226762"/>
    </source>
</evidence>
<evidence type="ECO:0000313" key="1">
    <source>
        <dbReference type="EMBL" id="MDQ2089140.1"/>
    </source>
</evidence>
<keyword evidence="2" id="KW-1185">Reference proteome</keyword>
<sequence>MSYGVSSALQAAVYQHLAADSALGALVGAAIYDALPSGNLPSTYVTLGPETVWERSDKTGPGALHMLTVSVVTDTAGFQAAKDVAMAISDALEDADLNLARGSLVYLNFDRAVAKLEGTGTQRRIDLRFRARVQDV</sequence>
<gene>
    <name evidence="1" type="ORF">NO357_04405</name>
</gene>
<proteinExistence type="predicted"/>
<dbReference type="EMBL" id="JANHAX010000001">
    <property type="protein sequence ID" value="MDQ2089140.1"/>
    <property type="molecule type" value="Genomic_DNA"/>
</dbReference>
<dbReference type="Gene3D" id="3.30.2000.30">
    <property type="match status" value="1"/>
</dbReference>
<reference evidence="1" key="1">
    <citation type="submission" date="2022-07" db="EMBL/GenBank/DDBJ databases">
        <authorList>
            <person name="Otstavnykh N."/>
            <person name="Isaeva M."/>
            <person name="Bystritskaya E."/>
        </authorList>
    </citation>
    <scope>NUCLEOTIDE SEQUENCE</scope>
    <source>
        <strain evidence="1">KCTC 52189</strain>
    </source>
</reference>
<name>A0AAE3WCG2_9RHOB</name>
<organism evidence="1 2">
    <name type="scientific">Marimonas arenosa</name>
    <dbReference type="NCBI Taxonomy" id="1795305"/>
    <lineage>
        <taxon>Bacteria</taxon>
        <taxon>Pseudomonadati</taxon>
        <taxon>Pseudomonadota</taxon>
        <taxon>Alphaproteobacteria</taxon>
        <taxon>Rhodobacterales</taxon>
        <taxon>Paracoccaceae</taxon>
        <taxon>Marimonas</taxon>
    </lineage>
</organism>
<dbReference type="InterPro" id="IPR053745">
    <property type="entry name" value="Viral_Tail_Comp_sf"/>
</dbReference>
<dbReference type="RefSeq" id="WP_306734389.1">
    <property type="nucleotide sequence ID" value="NZ_JANHAX010000001.1"/>
</dbReference>
<reference evidence="1" key="2">
    <citation type="submission" date="2023-02" db="EMBL/GenBank/DDBJ databases">
        <title>'Rhodoalgimonas zhirmunskyi' gen. nov., isolated from a red alga.</title>
        <authorList>
            <person name="Nedashkovskaya O.I."/>
            <person name="Otstavnykh N.Y."/>
            <person name="Bystritskaya E.P."/>
            <person name="Balabanova L.A."/>
            <person name="Isaeva M.P."/>
        </authorList>
    </citation>
    <scope>NUCLEOTIDE SEQUENCE</scope>
    <source>
        <strain evidence="1">KCTC 52189</strain>
    </source>
</reference>
<dbReference type="AlphaFoldDB" id="A0AAE3WCG2"/>
<comment type="caution">
    <text evidence="1">The sequence shown here is derived from an EMBL/GenBank/DDBJ whole genome shotgun (WGS) entry which is preliminary data.</text>
</comment>
<dbReference type="Pfam" id="PF11367">
    <property type="entry name" value="Tail_completion_gp17"/>
    <property type="match status" value="1"/>
</dbReference>
<accession>A0AAE3WCG2</accession>
<protein>
    <submittedName>
        <fullName evidence="1">DUF3168 domain-containing protein</fullName>
    </submittedName>
</protein>
<dbReference type="Proteomes" id="UP001226762">
    <property type="component" value="Unassembled WGS sequence"/>
</dbReference>